<evidence type="ECO:0000256" key="1">
    <source>
        <dbReference type="ARBA" id="ARBA00006525"/>
    </source>
</evidence>
<comment type="similarity">
    <text evidence="1">Belongs to the DprA/Smf family.</text>
</comment>
<organism evidence="3 4">
    <name type="scientific">Pseudonocardia adelaidensis</name>
    <dbReference type="NCBI Taxonomy" id="648754"/>
    <lineage>
        <taxon>Bacteria</taxon>
        <taxon>Bacillati</taxon>
        <taxon>Actinomycetota</taxon>
        <taxon>Actinomycetes</taxon>
        <taxon>Pseudonocardiales</taxon>
        <taxon>Pseudonocardiaceae</taxon>
        <taxon>Pseudonocardia</taxon>
    </lineage>
</organism>
<dbReference type="Pfam" id="PF02481">
    <property type="entry name" value="DNA_processg_A"/>
    <property type="match status" value="1"/>
</dbReference>
<name>A0ABP9NZ60_9PSEU</name>
<dbReference type="PANTHER" id="PTHR43022:SF1">
    <property type="entry name" value="PROTEIN SMF"/>
    <property type="match status" value="1"/>
</dbReference>
<feature type="domain" description="Smf/DprA SLOG" evidence="2">
    <location>
        <begin position="75"/>
        <end position="293"/>
    </location>
</feature>
<dbReference type="Gene3D" id="3.40.50.450">
    <property type="match status" value="1"/>
</dbReference>
<dbReference type="InterPro" id="IPR003488">
    <property type="entry name" value="DprA"/>
</dbReference>
<protein>
    <submittedName>
        <fullName evidence="3">DNA-processing protein DprA</fullName>
    </submittedName>
</protein>
<evidence type="ECO:0000313" key="3">
    <source>
        <dbReference type="EMBL" id="GAA5137194.1"/>
    </source>
</evidence>
<proteinExistence type="inferred from homology"/>
<comment type="caution">
    <text evidence="3">The sequence shown here is derived from an EMBL/GenBank/DDBJ whole genome shotgun (WGS) entry which is preliminary data.</text>
</comment>
<dbReference type="NCBIfam" id="TIGR00732">
    <property type="entry name" value="dprA"/>
    <property type="match status" value="1"/>
</dbReference>
<dbReference type="InterPro" id="IPR057666">
    <property type="entry name" value="DrpA_SLOG"/>
</dbReference>
<dbReference type="Proteomes" id="UP001500804">
    <property type="component" value="Unassembled WGS sequence"/>
</dbReference>
<evidence type="ECO:0000259" key="2">
    <source>
        <dbReference type="Pfam" id="PF02481"/>
    </source>
</evidence>
<evidence type="ECO:0000313" key="4">
    <source>
        <dbReference type="Proteomes" id="UP001500804"/>
    </source>
</evidence>
<dbReference type="PANTHER" id="PTHR43022">
    <property type="entry name" value="PROTEIN SMF"/>
    <property type="match status" value="1"/>
</dbReference>
<dbReference type="RefSeq" id="WP_345611088.1">
    <property type="nucleotide sequence ID" value="NZ_BAABJO010000036.1"/>
</dbReference>
<dbReference type="SUPFAM" id="SSF102405">
    <property type="entry name" value="MCP/YpsA-like"/>
    <property type="match status" value="1"/>
</dbReference>
<keyword evidence="4" id="KW-1185">Reference proteome</keyword>
<dbReference type="EMBL" id="BAABJO010000036">
    <property type="protein sequence ID" value="GAA5137194.1"/>
    <property type="molecule type" value="Genomic_DNA"/>
</dbReference>
<accession>A0ABP9NZ60</accession>
<reference evidence="4" key="1">
    <citation type="journal article" date="2019" name="Int. J. Syst. Evol. Microbiol.">
        <title>The Global Catalogue of Microorganisms (GCM) 10K type strain sequencing project: providing services to taxonomists for standard genome sequencing and annotation.</title>
        <authorList>
            <consortium name="The Broad Institute Genomics Platform"/>
            <consortium name="The Broad Institute Genome Sequencing Center for Infectious Disease"/>
            <person name="Wu L."/>
            <person name="Ma J."/>
        </authorList>
    </citation>
    <scope>NUCLEOTIDE SEQUENCE [LARGE SCALE GENOMIC DNA]</scope>
    <source>
        <strain evidence="4">JCM 18302</strain>
    </source>
</reference>
<sequence length="377" mass="38578">MNEQVLLARAYLSRVAEPPAPGLVELVAQVGPVEAAARVLDGRVEEPVAAETGVRRAVHRPGADLEAAAAAGARLVTPEHPEWPAEAFAAFDAAGIAQLAPPLALWVRGPGRLDELCGHAVAVVGARAATSYGAHVAAELGSGLADRGCTVVSGAAIGIDGAAHRGALGVEGPTVAVLACGVDRFYPASHELLLERIAASGLVVSEYPPGGVPARHRFLVRNRLIAGLAAGTVVVEAGPRSGAQRTASDALSLGLPVMAVPGPVTSAMSVGCHRLVRDGALLVTCSDEVLEAVAPIGEHLAGAPALEAGRPTDGLDAPAALVHDALPARAARDTRWLALESGVPIGAVRAALTALERRGLVEHCEGRWRRRVAEEER</sequence>
<gene>
    <name evidence="3" type="primary">dprA</name>
    <name evidence="3" type="ORF">GCM10023320_69480</name>
</gene>